<evidence type="ECO:0000256" key="4">
    <source>
        <dbReference type="SAM" id="MobiDB-lite"/>
    </source>
</evidence>
<dbReference type="CDD" id="cd06278">
    <property type="entry name" value="PBP1_LacI-like"/>
    <property type="match status" value="1"/>
</dbReference>
<dbReference type="InterPro" id="IPR028082">
    <property type="entry name" value="Peripla_BP_I"/>
</dbReference>
<name>A0A285PL26_9HYPH</name>
<dbReference type="SUPFAM" id="SSF53822">
    <property type="entry name" value="Periplasmic binding protein-like I"/>
    <property type="match status" value="1"/>
</dbReference>
<sequence length="370" mass="40694">MGDKRVNQTDRKNALESDVKDEKQSKAVSVDTAANVMQAARNATAQDVANLAGVSRWTVARAFKRDASISQKNLEKVLNAAKDLGYAPDLLASSLATNKTNLVALLIDDFDNPYKLPLLKHLTDALQQKGLAALVINIGEFHSPTDALLNASQRRVDAAILMGTGFSDELLSTALGAQRMKKMIVFARESSHERTISISCDNARAIREIVEHALERGFEKTAFLAGPITHSTSLLRKRTFVRELKRLGKPEPDIFSIPTYNRELARDAVHSYLDGLEADHYPDLMLCENDVMALGAIDAIRYDRGLSVPDDIAVIGFDNIDLCATPAYDLTSYHQPLEEMVHHLLNLLDDIPPGEDVIRVPGKLVVRTSG</sequence>
<feature type="region of interest" description="Disordered" evidence="4">
    <location>
        <begin position="1"/>
        <end position="26"/>
    </location>
</feature>
<evidence type="ECO:0000256" key="2">
    <source>
        <dbReference type="ARBA" id="ARBA00023125"/>
    </source>
</evidence>
<dbReference type="Pfam" id="PF00356">
    <property type="entry name" value="LacI"/>
    <property type="match status" value="1"/>
</dbReference>
<dbReference type="EMBL" id="OBEL01000005">
    <property type="protein sequence ID" value="SNZ20571.1"/>
    <property type="molecule type" value="Genomic_DNA"/>
</dbReference>
<evidence type="ECO:0000256" key="3">
    <source>
        <dbReference type="ARBA" id="ARBA00023163"/>
    </source>
</evidence>
<dbReference type="PANTHER" id="PTHR30146:SF109">
    <property type="entry name" value="HTH-TYPE TRANSCRIPTIONAL REGULATOR GALS"/>
    <property type="match status" value="1"/>
</dbReference>
<keyword evidence="3" id="KW-0804">Transcription</keyword>
<dbReference type="PROSITE" id="PS50932">
    <property type="entry name" value="HTH_LACI_2"/>
    <property type="match status" value="1"/>
</dbReference>
<keyword evidence="7" id="KW-1185">Reference proteome</keyword>
<dbReference type="SMART" id="SM00354">
    <property type="entry name" value="HTH_LACI"/>
    <property type="match status" value="1"/>
</dbReference>
<proteinExistence type="predicted"/>
<dbReference type="InterPro" id="IPR010982">
    <property type="entry name" value="Lambda_DNA-bd_dom_sf"/>
</dbReference>
<dbReference type="SUPFAM" id="SSF47413">
    <property type="entry name" value="lambda repressor-like DNA-binding domains"/>
    <property type="match status" value="1"/>
</dbReference>
<protein>
    <submittedName>
        <fullName evidence="6">LacI family transcriptional regulator</fullName>
    </submittedName>
</protein>
<evidence type="ECO:0000259" key="5">
    <source>
        <dbReference type="PROSITE" id="PS50932"/>
    </source>
</evidence>
<feature type="compositionally biased region" description="Basic and acidic residues" evidence="4">
    <location>
        <begin position="1"/>
        <end position="25"/>
    </location>
</feature>
<keyword evidence="1" id="KW-0805">Transcription regulation</keyword>
<dbReference type="Gene3D" id="3.40.50.2300">
    <property type="match status" value="2"/>
</dbReference>
<dbReference type="InterPro" id="IPR000843">
    <property type="entry name" value="HTH_LacI"/>
</dbReference>
<evidence type="ECO:0000256" key="1">
    <source>
        <dbReference type="ARBA" id="ARBA00023015"/>
    </source>
</evidence>
<dbReference type="Proteomes" id="UP000219439">
    <property type="component" value="Unassembled WGS sequence"/>
</dbReference>
<dbReference type="GO" id="GO:0000976">
    <property type="term" value="F:transcription cis-regulatory region binding"/>
    <property type="evidence" value="ECO:0007669"/>
    <property type="project" value="TreeGrafter"/>
</dbReference>
<dbReference type="InterPro" id="IPR046335">
    <property type="entry name" value="LacI/GalR-like_sensor"/>
</dbReference>
<dbReference type="PANTHER" id="PTHR30146">
    <property type="entry name" value="LACI-RELATED TRANSCRIPTIONAL REPRESSOR"/>
    <property type="match status" value="1"/>
</dbReference>
<dbReference type="CDD" id="cd01392">
    <property type="entry name" value="HTH_LacI"/>
    <property type="match status" value="1"/>
</dbReference>
<dbReference type="Pfam" id="PF13377">
    <property type="entry name" value="Peripla_BP_3"/>
    <property type="match status" value="1"/>
</dbReference>
<dbReference type="RefSeq" id="WP_097154943.1">
    <property type="nucleotide sequence ID" value="NZ_OBEL01000005.1"/>
</dbReference>
<evidence type="ECO:0000313" key="6">
    <source>
        <dbReference type="EMBL" id="SNZ20571.1"/>
    </source>
</evidence>
<accession>A0A285PL26</accession>
<dbReference type="OrthoDB" id="9772505at2"/>
<dbReference type="AlphaFoldDB" id="A0A285PL26"/>
<gene>
    <name evidence="6" type="ORF">SAMN06265368_3676</name>
</gene>
<keyword evidence="2" id="KW-0238">DNA-binding</keyword>
<evidence type="ECO:0000313" key="7">
    <source>
        <dbReference type="Proteomes" id="UP000219439"/>
    </source>
</evidence>
<dbReference type="GO" id="GO:0003700">
    <property type="term" value="F:DNA-binding transcription factor activity"/>
    <property type="evidence" value="ECO:0007669"/>
    <property type="project" value="TreeGrafter"/>
</dbReference>
<reference evidence="6 7" key="1">
    <citation type="submission" date="2017-09" db="EMBL/GenBank/DDBJ databases">
        <authorList>
            <person name="Ehlers B."/>
            <person name="Leendertz F.H."/>
        </authorList>
    </citation>
    <scope>NUCLEOTIDE SEQUENCE [LARGE SCALE GENOMIC DNA]</scope>
    <source>
        <strain evidence="6 7">DSM 18289</strain>
    </source>
</reference>
<feature type="domain" description="HTH lacI-type" evidence="5">
    <location>
        <begin position="43"/>
        <end position="97"/>
    </location>
</feature>
<dbReference type="Gene3D" id="1.10.260.40">
    <property type="entry name" value="lambda repressor-like DNA-binding domains"/>
    <property type="match status" value="1"/>
</dbReference>
<organism evidence="6 7">
    <name type="scientific">Cohaesibacter gelatinilyticus</name>
    <dbReference type="NCBI Taxonomy" id="372072"/>
    <lineage>
        <taxon>Bacteria</taxon>
        <taxon>Pseudomonadati</taxon>
        <taxon>Pseudomonadota</taxon>
        <taxon>Alphaproteobacteria</taxon>
        <taxon>Hyphomicrobiales</taxon>
        <taxon>Cohaesibacteraceae</taxon>
    </lineage>
</organism>